<dbReference type="RefSeq" id="WP_058853239.1">
    <property type="nucleotide sequence ID" value="NZ_BMMH01000008.1"/>
</dbReference>
<dbReference type="InterPro" id="IPR039422">
    <property type="entry name" value="MarR/SlyA-like"/>
</dbReference>
<comment type="caution">
    <text evidence="2">The sequence shown here is derived from an EMBL/GenBank/DDBJ whole genome shotgun (WGS) entry which is preliminary data.</text>
</comment>
<dbReference type="SUPFAM" id="SSF46785">
    <property type="entry name" value="Winged helix' DNA-binding domain"/>
    <property type="match status" value="1"/>
</dbReference>
<dbReference type="Proteomes" id="UP000638263">
    <property type="component" value="Unassembled WGS sequence"/>
</dbReference>
<dbReference type="EMBL" id="BMMH01000008">
    <property type="protein sequence ID" value="GGL21895.1"/>
    <property type="molecule type" value="Genomic_DNA"/>
</dbReference>
<dbReference type="PRINTS" id="PR00598">
    <property type="entry name" value="HTHMARR"/>
</dbReference>
<dbReference type="PROSITE" id="PS50995">
    <property type="entry name" value="HTH_MARR_2"/>
    <property type="match status" value="1"/>
</dbReference>
<dbReference type="Gene3D" id="1.10.10.10">
    <property type="entry name" value="Winged helix-like DNA-binding domain superfamily/Winged helix DNA-binding domain"/>
    <property type="match status" value="1"/>
</dbReference>
<dbReference type="GO" id="GO:0006950">
    <property type="term" value="P:response to stress"/>
    <property type="evidence" value="ECO:0007669"/>
    <property type="project" value="TreeGrafter"/>
</dbReference>
<reference evidence="2" key="2">
    <citation type="submission" date="2020-09" db="EMBL/GenBank/DDBJ databases">
        <authorList>
            <person name="Sun Q."/>
            <person name="Zhou Y."/>
        </authorList>
    </citation>
    <scope>NUCLEOTIDE SEQUENCE</scope>
    <source>
        <strain evidence="2">CGMCC 4.3508</strain>
    </source>
</reference>
<proteinExistence type="predicted"/>
<accession>A0A917VV71</accession>
<reference evidence="2" key="1">
    <citation type="journal article" date="2014" name="Int. J. Syst. Evol. Microbiol.">
        <title>Complete genome sequence of Corynebacterium casei LMG S-19264T (=DSM 44701T), isolated from a smear-ripened cheese.</title>
        <authorList>
            <consortium name="US DOE Joint Genome Institute (JGI-PGF)"/>
            <person name="Walter F."/>
            <person name="Albersmeier A."/>
            <person name="Kalinowski J."/>
            <person name="Ruckert C."/>
        </authorList>
    </citation>
    <scope>NUCLEOTIDE SEQUENCE</scope>
    <source>
        <strain evidence="2">CGMCC 4.3508</strain>
    </source>
</reference>
<organism evidence="2 3">
    <name type="scientific">Nocardia jinanensis</name>
    <dbReference type="NCBI Taxonomy" id="382504"/>
    <lineage>
        <taxon>Bacteria</taxon>
        <taxon>Bacillati</taxon>
        <taxon>Actinomycetota</taxon>
        <taxon>Actinomycetes</taxon>
        <taxon>Mycobacteriales</taxon>
        <taxon>Nocardiaceae</taxon>
        <taxon>Nocardia</taxon>
    </lineage>
</organism>
<dbReference type="Pfam" id="PF12802">
    <property type="entry name" value="MarR_2"/>
    <property type="match status" value="1"/>
</dbReference>
<dbReference type="GO" id="GO:0003700">
    <property type="term" value="F:DNA-binding transcription factor activity"/>
    <property type="evidence" value="ECO:0007669"/>
    <property type="project" value="InterPro"/>
</dbReference>
<evidence type="ECO:0000313" key="2">
    <source>
        <dbReference type="EMBL" id="GGL21895.1"/>
    </source>
</evidence>
<evidence type="ECO:0000313" key="3">
    <source>
        <dbReference type="Proteomes" id="UP000638263"/>
    </source>
</evidence>
<gene>
    <name evidence="2" type="ORF">GCM10011588_41030</name>
</gene>
<protein>
    <submittedName>
        <fullName evidence="2">MarR family transcriptional regulator</fullName>
    </submittedName>
</protein>
<sequence>MHDRRTANLLGTAALAVTDLMLERVTEDTGIGASAAAALVVLAGSPGLSGTELGRRVGSSQPAAARMIDTLLRREFVERRTGRGREIAVRLTDRGRRAAADILAARSDYLTQVLAPLDTSERAILAALLDKLLTGLHSDIGNADLVCRLCDRRVCTTDAQCPVREAERAQPG</sequence>
<dbReference type="InterPro" id="IPR036388">
    <property type="entry name" value="WH-like_DNA-bd_sf"/>
</dbReference>
<feature type="domain" description="HTH marR-type" evidence="1">
    <location>
        <begin position="3"/>
        <end position="134"/>
    </location>
</feature>
<dbReference type="InterPro" id="IPR000835">
    <property type="entry name" value="HTH_MarR-typ"/>
</dbReference>
<keyword evidence="3" id="KW-1185">Reference proteome</keyword>
<dbReference type="PANTHER" id="PTHR33164">
    <property type="entry name" value="TRANSCRIPTIONAL REGULATOR, MARR FAMILY"/>
    <property type="match status" value="1"/>
</dbReference>
<name>A0A917VV71_9NOCA</name>
<dbReference type="InterPro" id="IPR036390">
    <property type="entry name" value="WH_DNA-bd_sf"/>
</dbReference>
<evidence type="ECO:0000259" key="1">
    <source>
        <dbReference type="PROSITE" id="PS50995"/>
    </source>
</evidence>
<dbReference type="AlphaFoldDB" id="A0A917VV71"/>
<dbReference type="SMART" id="SM00347">
    <property type="entry name" value="HTH_MARR"/>
    <property type="match status" value="1"/>
</dbReference>
<dbReference type="PANTHER" id="PTHR33164:SF104">
    <property type="entry name" value="TRANSCRIPTIONAL REGULATORY PROTEIN"/>
    <property type="match status" value="1"/>
</dbReference>